<feature type="binding site" evidence="7">
    <location>
        <begin position="579"/>
        <end position="582"/>
    </location>
    <ligand>
        <name>GTP</name>
        <dbReference type="ChEBI" id="CHEBI:37565"/>
    </ligand>
</feature>
<feature type="region of interest" description="Disordered" evidence="9">
    <location>
        <begin position="42"/>
        <end position="75"/>
    </location>
</feature>
<evidence type="ECO:0000256" key="5">
    <source>
        <dbReference type="ARBA" id="ARBA00022917"/>
    </source>
</evidence>
<dbReference type="InterPro" id="IPR000178">
    <property type="entry name" value="TF_IF2_bacterial-like"/>
</dbReference>
<evidence type="ECO:0000313" key="12">
    <source>
        <dbReference type="Proteomes" id="UP000076079"/>
    </source>
</evidence>
<feature type="domain" description="Tr-type G" evidence="10">
    <location>
        <begin position="470"/>
        <end position="639"/>
    </location>
</feature>
<dbReference type="STRING" id="1855912.LuPra_04805"/>
<dbReference type="PROSITE" id="PS51722">
    <property type="entry name" value="G_TR_2"/>
    <property type="match status" value="1"/>
</dbReference>
<gene>
    <name evidence="7 11" type="primary">infB</name>
    <name evidence="11" type="ORF">LuPra_04805</name>
</gene>
<evidence type="ECO:0000256" key="4">
    <source>
        <dbReference type="ARBA" id="ARBA00022741"/>
    </source>
</evidence>
<evidence type="ECO:0000256" key="2">
    <source>
        <dbReference type="ARBA" id="ARBA00020675"/>
    </source>
</evidence>
<dbReference type="GO" id="GO:0005525">
    <property type="term" value="F:GTP binding"/>
    <property type="evidence" value="ECO:0007669"/>
    <property type="project" value="UniProtKB-KW"/>
</dbReference>
<dbReference type="InterPro" id="IPR053905">
    <property type="entry name" value="EF-G-like_DII"/>
</dbReference>
<comment type="subcellular location">
    <subcellularLocation>
        <location evidence="7">Cytoplasm</location>
    </subcellularLocation>
</comment>
<evidence type="ECO:0000256" key="8">
    <source>
        <dbReference type="RuleBase" id="RU000644"/>
    </source>
</evidence>
<dbReference type="Pfam" id="PF00009">
    <property type="entry name" value="GTP_EFTU"/>
    <property type="match status" value="1"/>
</dbReference>
<comment type="function">
    <text evidence="7 8">One of the essential components for the initiation of protein synthesis. Protects formylmethionyl-tRNA from spontaneous hydrolysis and promotes its binding to the 30S ribosomal subunits. Also involved in the hydrolysis of GTP during the formation of the 70S ribosomal complex.</text>
</comment>
<dbReference type="GO" id="GO:0003743">
    <property type="term" value="F:translation initiation factor activity"/>
    <property type="evidence" value="ECO:0007669"/>
    <property type="project" value="UniProtKB-UniRule"/>
</dbReference>
<evidence type="ECO:0000256" key="7">
    <source>
        <dbReference type="HAMAP-Rule" id="MF_00100"/>
    </source>
</evidence>
<dbReference type="InterPro" id="IPR044145">
    <property type="entry name" value="IF2_II"/>
</dbReference>
<dbReference type="Proteomes" id="UP000076079">
    <property type="component" value="Chromosome"/>
</dbReference>
<dbReference type="Pfam" id="PF22042">
    <property type="entry name" value="EF-G_D2"/>
    <property type="match status" value="1"/>
</dbReference>
<dbReference type="GO" id="GO:0005829">
    <property type="term" value="C:cytosol"/>
    <property type="evidence" value="ECO:0007669"/>
    <property type="project" value="TreeGrafter"/>
</dbReference>
<dbReference type="FunFam" id="2.40.30.10:FF:000007">
    <property type="entry name" value="Translation initiation factor IF-2"/>
    <property type="match status" value="1"/>
</dbReference>
<feature type="compositionally biased region" description="Low complexity" evidence="9">
    <location>
        <begin position="177"/>
        <end position="193"/>
    </location>
</feature>
<dbReference type="AlphaFoldDB" id="A0A143PUQ7"/>
<dbReference type="InterPro" id="IPR006847">
    <property type="entry name" value="IF2_N"/>
</dbReference>
<keyword evidence="12" id="KW-1185">Reference proteome</keyword>
<feature type="region of interest" description="Disordered" evidence="9">
    <location>
        <begin position="120"/>
        <end position="385"/>
    </location>
</feature>
<dbReference type="CDD" id="cd01887">
    <property type="entry name" value="IF2_eIF5B"/>
    <property type="match status" value="1"/>
</dbReference>
<dbReference type="FunFam" id="3.40.50.300:FF:000019">
    <property type="entry name" value="Translation initiation factor IF-2"/>
    <property type="match status" value="1"/>
</dbReference>
<dbReference type="InterPro" id="IPR036925">
    <property type="entry name" value="TIF_IF2_dom3_sf"/>
</dbReference>
<dbReference type="Gene3D" id="3.40.50.300">
    <property type="entry name" value="P-loop containing nucleotide triphosphate hydrolases"/>
    <property type="match status" value="1"/>
</dbReference>
<comment type="similarity">
    <text evidence="1 7 8">Belongs to the TRAFAC class translation factor GTPase superfamily. Classic translation factor GTPase family. IF-2 subfamily.</text>
</comment>
<dbReference type="NCBIfam" id="TIGR00231">
    <property type="entry name" value="small_GTP"/>
    <property type="match status" value="1"/>
</dbReference>
<dbReference type="InterPro" id="IPR015760">
    <property type="entry name" value="TIF_IF2"/>
</dbReference>
<proteinExistence type="inferred from homology"/>
<keyword evidence="7" id="KW-0963">Cytoplasm</keyword>
<evidence type="ECO:0000313" key="11">
    <source>
        <dbReference type="EMBL" id="AMY11554.1"/>
    </source>
</evidence>
<evidence type="ECO:0000259" key="10">
    <source>
        <dbReference type="PROSITE" id="PS51722"/>
    </source>
</evidence>
<dbReference type="PROSITE" id="PS01176">
    <property type="entry name" value="IF2"/>
    <property type="match status" value="1"/>
</dbReference>
<dbReference type="InterPro" id="IPR005225">
    <property type="entry name" value="Small_GTP-bd"/>
</dbReference>
<keyword evidence="4 7" id="KW-0547">Nucleotide-binding</keyword>
<name>A0A143PUQ7_LUTPR</name>
<dbReference type="InterPro" id="IPR009000">
    <property type="entry name" value="Transl_B-barrel_sf"/>
</dbReference>
<keyword evidence="5 7" id="KW-0648">Protein biosynthesis</keyword>
<dbReference type="PANTHER" id="PTHR43381:SF5">
    <property type="entry name" value="TR-TYPE G DOMAIN-CONTAINING PROTEIN"/>
    <property type="match status" value="1"/>
</dbReference>
<reference evidence="11 12" key="1">
    <citation type="journal article" date="2016" name="Genome Announc.">
        <title>First Complete Genome Sequence of a Subdivision 6 Acidobacterium Strain.</title>
        <authorList>
            <person name="Huang S."/>
            <person name="Vieira S."/>
            <person name="Bunk B."/>
            <person name="Riedel T."/>
            <person name="Sproer C."/>
            <person name="Overmann J."/>
        </authorList>
    </citation>
    <scope>NUCLEOTIDE SEQUENCE [LARGE SCALE GENOMIC DNA]</scope>
    <source>
        <strain evidence="12">DSM 100886 HEG_-6_39</strain>
    </source>
</reference>
<keyword evidence="6 7" id="KW-0342">GTP-binding</keyword>
<reference evidence="12" key="2">
    <citation type="submission" date="2016-04" db="EMBL/GenBank/DDBJ databases">
        <title>First Complete Genome Sequence of a Subdivision 6 Acidobacterium.</title>
        <authorList>
            <person name="Huang S."/>
            <person name="Vieira S."/>
            <person name="Bunk B."/>
            <person name="Riedel T."/>
            <person name="Sproeer C."/>
            <person name="Overmann J."/>
        </authorList>
    </citation>
    <scope>NUCLEOTIDE SEQUENCE [LARGE SCALE GENOMIC DNA]</scope>
    <source>
        <strain evidence="12">DSM 100886 HEG_-6_39</strain>
    </source>
</reference>
<dbReference type="SUPFAM" id="SSF52540">
    <property type="entry name" value="P-loop containing nucleoside triphosphate hydrolases"/>
    <property type="match status" value="1"/>
</dbReference>
<feature type="compositionally biased region" description="Pro residues" evidence="9">
    <location>
        <begin position="226"/>
        <end position="281"/>
    </location>
</feature>
<organism evidence="11 12">
    <name type="scientific">Luteitalea pratensis</name>
    <dbReference type="NCBI Taxonomy" id="1855912"/>
    <lineage>
        <taxon>Bacteria</taxon>
        <taxon>Pseudomonadati</taxon>
        <taxon>Acidobacteriota</taxon>
        <taxon>Vicinamibacteria</taxon>
        <taxon>Vicinamibacterales</taxon>
        <taxon>Vicinamibacteraceae</taxon>
        <taxon>Luteitalea</taxon>
    </lineage>
</organism>
<dbReference type="SUPFAM" id="SSF50447">
    <property type="entry name" value="Translation proteins"/>
    <property type="match status" value="2"/>
</dbReference>
<feature type="region of interest" description="G-domain" evidence="7">
    <location>
        <begin position="473"/>
        <end position="621"/>
    </location>
</feature>
<accession>A0A143PUQ7</accession>
<dbReference type="FunFam" id="3.40.50.10050:FF:000001">
    <property type="entry name" value="Translation initiation factor IF-2"/>
    <property type="match status" value="1"/>
</dbReference>
<dbReference type="Pfam" id="PF11987">
    <property type="entry name" value="IF-2"/>
    <property type="match status" value="1"/>
</dbReference>
<sequence>MDLLKVEAGIEVRSASSTIEEVVARQFVERHARKRNISLPPAAQMFNEGPPQRPGMAKKQPGKGPAVPEAPKVAPLPPPRLVKALKVPGAPAASGTYAEAPASVAHPPAFEAHPAAVATAAAVDTHEPDARETSAPVETPPPAAFNGPAPVLEAAPAVERAPEPETAVAAPPPPAPIVDAPVAAEATDASASALGEDDIDPTGARQVPSSLRLRVEDPNRQVSAPPMRPARPAPPVPPPPVRRAPMPPTAGPAGPPRPATAGPRPLPPGAALPGGPRPLPSQPIRSPLPQVARPSYQPTYANIGRAPGVVGPGGRPLGGPPGAPGMVQPGQRPGAAQFPRPPQPGGGYRPGGAPGGHRPRPGGRSSGGRRTRIEAPVVQGPAAPPPITRIITLAEGMTVKDLADKLEAKVKDVMRVILEQGMRMTINSTLDADTATMLARQFGAEVEVRSFEEEIVEFEEGVSRPEDRETRAPVVTVMGHVDHGKTTLLDSLRTTRVAEREAGGITQHIGAYAVELNDRKIVFLDTPGHAAFTTMRARGAKVTDVVVLVVAADDGVMPQTREAIDHAKAAKVPIIVAINKIDKPDSNPERVMRELSEIGLLAESWGGDTVMVPVSAKAKQNLDQLLEMILLVTEIGDLKANAARNASGTVLEGKLDRGRGPVATVLVQDGTLHVGDTVLVGTIVGKVRALQDDRGRSVREVGPSTPVEVLGLGGVPTPGDTFQAVEDVAKARQIAMFREEQAKAKSLGARGGRMTLETLQKHIAEGGVKELALIIKADVQGSAEVLADSLQKLGDERVKVRVISSGVGAINESDVLLATASEAIIIGFNVRPDRNAEALANREKVDIRLHSIIYNVTDEMKAAMAGMLEPVFKDARIGMAEVREVFKTPKAGTVAGCLVTEGVIRRSGDAQARLLRDGVVVHTGKLSSLRRFKDDVSEVKNGLECGMTFERYNDVKVGDIIEVFVSEEVAVTIPG</sequence>
<dbReference type="InterPro" id="IPR000795">
    <property type="entry name" value="T_Tr_GTP-bd_dom"/>
</dbReference>
<evidence type="ECO:0000256" key="3">
    <source>
        <dbReference type="ARBA" id="ARBA00022540"/>
    </source>
</evidence>
<feature type="compositionally biased region" description="Gly residues" evidence="9">
    <location>
        <begin position="345"/>
        <end position="355"/>
    </location>
</feature>
<evidence type="ECO:0000256" key="6">
    <source>
        <dbReference type="ARBA" id="ARBA00023134"/>
    </source>
</evidence>
<dbReference type="GO" id="GO:0003924">
    <property type="term" value="F:GTPase activity"/>
    <property type="evidence" value="ECO:0007669"/>
    <property type="project" value="UniProtKB-UniRule"/>
</dbReference>
<dbReference type="CDD" id="cd03702">
    <property type="entry name" value="IF2_mtIF2_II"/>
    <property type="match status" value="1"/>
</dbReference>
<dbReference type="EMBL" id="CP015136">
    <property type="protein sequence ID" value="AMY11554.1"/>
    <property type="molecule type" value="Genomic_DNA"/>
</dbReference>
<dbReference type="CDD" id="cd03692">
    <property type="entry name" value="mtIF2_IVc"/>
    <property type="match status" value="1"/>
</dbReference>
<dbReference type="HAMAP" id="MF_00100_B">
    <property type="entry name" value="IF_2_B"/>
    <property type="match status" value="1"/>
</dbReference>
<feature type="binding site" evidence="7">
    <location>
        <begin position="479"/>
        <end position="486"/>
    </location>
    <ligand>
        <name>GTP</name>
        <dbReference type="ChEBI" id="CHEBI:37565"/>
    </ligand>
</feature>
<dbReference type="Pfam" id="PF04760">
    <property type="entry name" value="IF2_N"/>
    <property type="match status" value="1"/>
</dbReference>
<dbReference type="Gene3D" id="3.40.50.10050">
    <property type="entry name" value="Translation initiation factor IF- 2, domain 3"/>
    <property type="match status" value="1"/>
</dbReference>
<dbReference type="NCBIfam" id="TIGR00487">
    <property type="entry name" value="IF-2"/>
    <property type="match status" value="1"/>
</dbReference>
<dbReference type="Gene3D" id="2.40.30.10">
    <property type="entry name" value="Translation factors"/>
    <property type="match status" value="2"/>
</dbReference>
<keyword evidence="3 7" id="KW-0396">Initiation factor</keyword>
<dbReference type="InterPro" id="IPR027417">
    <property type="entry name" value="P-loop_NTPase"/>
</dbReference>
<dbReference type="PANTHER" id="PTHR43381">
    <property type="entry name" value="TRANSLATION INITIATION FACTOR IF-2-RELATED"/>
    <property type="match status" value="1"/>
</dbReference>
<dbReference type="InterPro" id="IPR023115">
    <property type="entry name" value="TIF_IF2_dom3"/>
</dbReference>
<dbReference type="PATRIC" id="fig|1813736.3.peg.5062"/>
<feature type="compositionally biased region" description="Low complexity" evidence="9">
    <location>
        <begin position="148"/>
        <end position="169"/>
    </location>
</feature>
<protein>
    <recommendedName>
        <fullName evidence="2 7">Translation initiation factor IF-2</fullName>
    </recommendedName>
</protein>
<dbReference type="SUPFAM" id="SSF52156">
    <property type="entry name" value="Initiation factor IF2/eIF5b, domain 3"/>
    <property type="match status" value="1"/>
</dbReference>
<evidence type="ECO:0000256" key="9">
    <source>
        <dbReference type="SAM" id="MobiDB-lite"/>
    </source>
</evidence>
<evidence type="ECO:0000256" key="1">
    <source>
        <dbReference type="ARBA" id="ARBA00007733"/>
    </source>
</evidence>
<feature type="binding site" evidence="7">
    <location>
        <begin position="525"/>
        <end position="529"/>
    </location>
    <ligand>
        <name>GTP</name>
        <dbReference type="ChEBI" id="CHEBI:37565"/>
    </ligand>
</feature>
<dbReference type="KEGG" id="abac:LuPra_04805"/>
<dbReference type="FunFam" id="2.40.30.10:FF:000008">
    <property type="entry name" value="Translation initiation factor IF-2"/>
    <property type="match status" value="1"/>
</dbReference>